<evidence type="ECO:0000313" key="2">
    <source>
        <dbReference type="EMBL" id="KAG9248248.1"/>
    </source>
</evidence>
<dbReference type="Proteomes" id="UP000887226">
    <property type="component" value="Unassembled WGS sequence"/>
</dbReference>
<organism evidence="2 3">
    <name type="scientific">Calycina marina</name>
    <dbReference type="NCBI Taxonomy" id="1763456"/>
    <lineage>
        <taxon>Eukaryota</taxon>
        <taxon>Fungi</taxon>
        <taxon>Dikarya</taxon>
        <taxon>Ascomycota</taxon>
        <taxon>Pezizomycotina</taxon>
        <taxon>Leotiomycetes</taxon>
        <taxon>Helotiales</taxon>
        <taxon>Pezizellaceae</taxon>
        <taxon>Calycina</taxon>
    </lineage>
</organism>
<evidence type="ECO:0000256" key="1">
    <source>
        <dbReference type="SAM" id="MobiDB-lite"/>
    </source>
</evidence>
<protein>
    <submittedName>
        <fullName evidence="2">Uncharacterized protein</fullName>
    </submittedName>
</protein>
<accession>A0A9P8CIF6</accession>
<reference evidence="2" key="1">
    <citation type="journal article" date="2021" name="IMA Fungus">
        <title>Genomic characterization of three marine fungi, including Emericellopsis atlantica sp. nov. with signatures of a generalist lifestyle and marine biomass degradation.</title>
        <authorList>
            <person name="Hagestad O.C."/>
            <person name="Hou L."/>
            <person name="Andersen J.H."/>
            <person name="Hansen E.H."/>
            <person name="Altermark B."/>
            <person name="Li C."/>
            <person name="Kuhnert E."/>
            <person name="Cox R.J."/>
            <person name="Crous P.W."/>
            <person name="Spatafora J.W."/>
            <person name="Lail K."/>
            <person name="Amirebrahimi M."/>
            <person name="Lipzen A."/>
            <person name="Pangilinan J."/>
            <person name="Andreopoulos W."/>
            <person name="Hayes R.D."/>
            <person name="Ng V."/>
            <person name="Grigoriev I.V."/>
            <person name="Jackson S.A."/>
            <person name="Sutton T.D.S."/>
            <person name="Dobson A.D.W."/>
            <person name="Rama T."/>
        </authorList>
    </citation>
    <scope>NUCLEOTIDE SEQUENCE</scope>
    <source>
        <strain evidence="2">TRa3180A</strain>
    </source>
</reference>
<gene>
    <name evidence="2" type="ORF">BJ878DRAFT_71033</name>
</gene>
<name>A0A9P8CIF6_9HELO</name>
<keyword evidence="3" id="KW-1185">Reference proteome</keyword>
<evidence type="ECO:0000313" key="3">
    <source>
        <dbReference type="Proteomes" id="UP000887226"/>
    </source>
</evidence>
<feature type="region of interest" description="Disordered" evidence="1">
    <location>
        <begin position="171"/>
        <end position="195"/>
    </location>
</feature>
<feature type="region of interest" description="Disordered" evidence="1">
    <location>
        <begin position="225"/>
        <end position="245"/>
    </location>
</feature>
<feature type="compositionally biased region" description="Basic and acidic residues" evidence="1">
    <location>
        <begin position="131"/>
        <end position="152"/>
    </location>
</feature>
<comment type="caution">
    <text evidence="2">The sequence shown here is derived from an EMBL/GenBank/DDBJ whole genome shotgun (WGS) entry which is preliminary data.</text>
</comment>
<sequence length="245" mass="28365">MYKAKADGVKDYTNYKYYEKYLDEPEEEGESRSQRNFFKDTLGNFQHKMKGIFSQAGKKRDFNVANHKHNARELLKKSEETNKWMAEQREKEEAKEKAHLQLRRRQFEFALREVNKICEAEEAAEAAALAEKAEEEAREKAERTAAEARAQYEDDGENQVNLALGSDNLYGAEPEIHQAEEYESQKARSSNSLSSFRTSYYANSEDLETLSKYYEQARLSETDVSRAEYGGGELPEGALRRHHSF</sequence>
<proteinExistence type="predicted"/>
<dbReference type="AlphaFoldDB" id="A0A9P8CIF6"/>
<feature type="region of interest" description="Disordered" evidence="1">
    <location>
        <begin position="126"/>
        <end position="159"/>
    </location>
</feature>
<feature type="compositionally biased region" description="Basic and acidic residues" evidence="1">
    <location>
        <begin position="174"/>
        <end position="186"/>
    </location>
</feature>
<dbReference type="EMBL" id="MU253753">
    <property type="protein sequence ID" value="KAG9248248.1"/>
    <property type="molecule type" value="Genomic_DNA"/>
</dbReference>